<dbReference type="InterPro" id="IPR009003">
    <property type="entry name" value="Peptidase_S1_PA"/>
</dbReference>
<dbReference type="WBParaSite" id="Pan_g7692.t1">
    <property type="protein sequence ID" value="Pan_g7692.t1"/>
    <property type="gene ID" value="Pan_g7692"/>
</dbReference>
<dbReference type="SUPFAM" id="SSF50494">
    <property type="entry name" value="Trypsin-like serine proteases"/>
    <property type="match status" value="1"/>
</dbReference>
<dbReference type="SMART" id="SM00020">
    <property type="entry name" value="Tryp_SPc"/>
    <property type="match status" value="1"/>
</dbReference>
<dbReference type="InterPro" id="IPR033116">
    <property type="entry name" value="TRYPSIN_SER"/>
</dbReference>
<keyword evidence="1" id="KW-1015">Disulfide bond</keyword>
<dbReference type="GO" id="GO:0006508">
    <property type="term" value="P:proteolysis"/>
    <property type="evidence" value="ECO:0007669"/>
    <property type="project" value="InterPro"/>
</dbReference>
<dbReference type="PANTHER" id="PTHR24253:SF153">
    <property type="entry name" value="SERINE PROTEASE HEPSIN"/>
    <property type="match status" value="1"/>
</dbReference>
<reference evidence="3" key="1">
    <citation type="journal article" date="2013" name="Genetics">
        <title>The draft genome and transcriptome of Panagrellus redivivus are shaped by the harsh demands of a free-living lifestyle.</title>
        <authorList>
            <person name="Srinivasan J."/>
            <person name="Dillman A.R."/>
            <person name="Macchietto M.G."/>
            <person name="Heikkinen L."/>
            <person name="Lakso M."/>
            <person name="Fracchia K.M."/>
            <person name="Antoshechkin I."/>
            <person name="Mortazavi A."/>
            <person name="Wong G."/>
            <person name="Sternberg P.W."/>
        </authorList>
    </citation>
    <scope>NUCLEOTIDE SEQUENCE [LARGE SCALE GENOMIC DNA]</scope>
    <source>
        <strain evidence="3">MT8872</strain>
    </source>
</reference>
<organism evidence="3 4">
    <name type="scientific">Panagrellus redivivus</name>
    <name type="common">Microworm</name>
    <dbReference type="NCBI Taxonomy" id="6233"/>
    <lineage>
        <taxon>Eukaryota</taxon>
        <taxon>Metazoa</taxon>
        <taxon>Ecdysozoa</taxon>
        <taxon>Nematoda</taxon>
        <taxon>Chromadorea</taxon>
        <taxon>Rhabditida</taxon>
        <taxon>Tylenchina</taxon>
        <taxon>Panagrolaimomorpha</taxon>
        <taxon>Panagrolaimoidea</taxon>
        <taxon>Panagrolaimidae</taxon>
        <taxon>Panagrellus</taxon>
    </lineage>
</organism>
<dbReference type="PROSITE" id="PS50240">
    <property type="entry name" value="TRYPSIN_DOM"/>
    <property type="match status" value="1"/>
</dbReference>
<dbReference type="GO" id="GO:0004252">
    <property type="term" value="F:serine-type endopeptidase activity"/>
    <property type="evidence" value="ECO:0007669"/>
    <property type="project" value="InterPro"/>
</dbReference>
<evidence type="ECO:0000313" key="3">
    <source>
        <dbReference type="Proteomes" id="UP000492821"/>
    </source>
</evidence>
<reference evidence="4" key="2">
    <citation type="submission" date="2020-10" db="UniProtKB">
        <authorList>
            <consortium name="WormBaseParasite"/>
        </authorList>
    </citation>
    <scope>IDENTIFICATION</scope>
</reference>
<evidence type="ECO:0000259" key="2">
    <source>
        <dbReference type="PROSITE" id="PS50240"/>
    </source>
</evidence>
<keyword evidence="3" id="KW-1185">Reference proteome</keyword>
<dbReference type="Gene3D" id="2.40.10.10">
    <property type="entry name" value="Trypsin-like serine proteases"/>
    <property type="match status" value="1"/>
</dbReference>
<protein>
    <submittedName>
        <fullName evidence="4">Peptidase S1 domain-containing protein</fullName>
    </submittedName>
</protein>
<dbReference type="PROSITE" id="PS00135">
    <property type="entry name" value="TRYPSIN_SER"/>
    <property type="match status" value="1"/>
</dbReference>
<dbReference type="InterPro" id="IPR043504">
    <property type="entry name" value="Peptidase_S1_PA_chymotrypsin"/>
</dbReference>
<name>A0A7E4W6J2_PANRE</name>
<dbReference type="AlphaFoldDB" id="A0A7E4W6J2"/>
<accession>A0A7E4W6J2</accession>
<feature type="domain" description="Peptidase S1" evidence="2">
    <location>
        <begin position="1"/>
        <end position="196"/>
    </location>
</feature>
<dbReference type="Proteomes" id="UP000492821">
    <property type="component" value="Unassembled WGS sequence"/>
</dbReference>
<dbReference type="PANTHER" id="PTHR24253">
    <property type="entry name" value="TRANSMEMBRANE PROTEASE SERINE"/>
    <property type="match status" value="1"/>
</dbReference>
<proteinExistence type="predicted"/>
<sequence length="211" mass="23293">MGLQQYYSSFVINVGYGNVAKDQMEITTVVGIFDHPNVDISILKLKDTIYQTPVCLPQMYNADCSLEKNLVLAGFGRYLPADYEPKWTRNGTIVRRTPGNLADSAMWANIQQLDRTNCILDRQQYIQPTEFCAGGLGSGSMDGDSGGPVMKVVGDRVIQIGTTSRGFQTAINNRMYDTGIYVNVGVHARWIAETTNGAAQFRFVRGSCTIN</sequence>
<evidence type="ECO:0000256" key="1">
    <source>
        <dbReference type="ARBA" id="ARBA00023157"/>
    </source>
</evidence>
<dbReference type="InterPro" id="IPR001254">
    <property type="entry name" value="Trypsin_dom"/>
</dbReference>
<evidence type="ECO:0000313" key="4">
    <source>
        <dbReference type="WBParaSite" id="Pan_g7692.t1"/>
    </source>
</evidence>
<dbReference type="Pfam" id="PF00089">
    <property type="entry name" value="Trypsin"/>
    <property type="match status" value="1"/>
</dbReference>